<organism evidence="4 5">
    <name type="scientific">Calorimonas adulescens</name>
    <dbReference type="NCBI Taxonomy" id="2606906"/>
    <lineage>
        <taxon>Bacteria</taxon>
        <taxon>Bacillati</taxon>
        <taxon>Bacillota</taxon>
        <taxon>Clostridia</taxon>
        <taxon>Thermoanaerobacterales</taxon>
        <taxon>Thermoanaerobacteraceae</taxon>
        <taxon>Calorimonas</taxon>
    </lineage>
</organism>
<accession>A0A5D8QCY4</accession>
<dbReference type="PANTHER" id="PTHR18964">
    <property type="entry name" value="ROK (REPRESSOR, ORF, KINASE) FAMILY"/>
    <property type="match status" value="1"/>
</dbReference>
<dbReference type="GO" id="GO:0042732">
    <property type="term" value="P:D-xylose metabolic process"/>
    <property type="evidence" value="ECO:0007669"/>
    <property type="project" value="UniProtKB-KW"/>
</dbReference>
<gene>
    <name evidence="4" type="ORF">FWJ32_09435</name>
</gene>
<dbReference type="RefSeq" id="WP_149545708.1">
    <property type="nucleotide sequence ID" value="NZ_VTPS01000014.1"/>
</dbReference>
<dbReference type="SUPFAM" id="SSF53067">
    <property type="entry name" value="Actin-like ATPase domain"/>
    <property type="match status" value="1"/>
</dbReference>
<name>A0A5D8QCY4_9THEO</name>
<comment type="function">
    <text evidence="1">Transcriptional repressor of xylose-utilizing enzymes.</text>
</comment>
<evidence type="ECO:0000313" key="5">
    <source>
        <dbReference type="Proteomes" id="UP000322976"/>
    </source>
</evidence>
<evidence type="ECO:0000256" key="2">
    <source>
        <dbReference type="ARBA" id="ARBA00006479"/>
    </source>
</evidence>
<evidence type="ECO:0000313" key="4">
    <source>
        <dbReference type="EMBL" id="TZE81393.1"/>
    </source>
</evidence>
<dbReference type="InterPro" id="IPR036388">
    <property type="entry name" value="WH-like_DNA-bd_sf"/>
</dbReference>
<dbReference type="Gene3D" id="1.10.10.10">
    <property type="entry name" value="Winged helix-like DNA-binding domain superfamily/Winged helix DNA-binding domain"/>
    <property type="match status" value="1"/>
</dbReference>
<dbReference type="PANTHER" id="PTHR18964:SF149">
    <property type="entry name" value="BIFUNCTIONAL UDP-N-ACETYLGLUCOSAMINE 2-EPIMERASE_N-ACETYLMANNOSAMINE KINASE"/>
    <property type="match status" value="1"/>
</dbReference>
<dbReference type="InterPro" id="IPR043129">
    <property type="entry name" value="ATPase_NBD"/>
</dbReference>
<proteinExistence type="inferred from homology"/>
<dbReference type="Proteomes" id="UP000322976">
    <property type="component" value="Unassembled WGS sequence"/>
</dbReference>
<reference evidence="4 5" key="1">
    <citation type="submission" date="2019-08" db="EMBL/GenBank/DDBJ databases">
        <title>Calorimonas adulescens gen. nov., sp. nov., an anaerobic thermophilic bacterium from Sakhalin hot spring.</title>
        <authorList>
            <person name="Khomyakova M.A."/>
            <person name="Merkel A.Y."/>
            <person name="Novikov A."/>
            <person name="Bonch-Osmolovskaya E.A."/>
            <person name="Slobodkin A.I."/>
        </authorList>
    </citation>
    <scope>NUCLEOTIDE SEQUENCE [LARGE SCALE GENOMIC DNA]</scope>
    <source>
        <strain evidence="4 5">A05MB</strain>
    </source>
</reference>
<dbReference type="Pfam" id="PF13412">
    <property type="entry name" value="HTH_24"/>
    <property type="match status" value="1"/>
</dbReference>
<dbReference type="InterPro" id="IPR000600">
    <property type="entry name" value="ROK"/>
</dbReference>
<dbReference type="EMBL" id="VTPS01000014">
    <property type="protein sequence ID" value="TZE81393.1"/>
    <property type="molecule type" value="Genomic_DNA"/>
</dbReference>
<keyword evidence="3" id="KW-0859">Xylose metabolism</keyword>
<sequence length="397" mass="43351">MVTGDQLLVKQLNKSIVLNVIRKKHNISRAEISNITGLNKSTVSSLVDELITEGFVVEKGPGISKGGRKPILLNINNNVGHIIGIDLGVNYILIILTDLSANIIWQRRIKLKANETEKEIIDKLITLIQEAISASTKTLKGILGIGIGVPGIVDFKNGIVLMAPNLRWENIKLKAIIEERFGITTYIDNEANAGAIGEKWFGAGSKVTNLVYVSAGIGIGTGIIINDELYRGSNGFAGEMGHMTVNFNDHDCRCGNIGCWENYASEKALFSYLKDIASENKAVQYKDIEDLSVFDVMENVRKNDQIAVRALREVSKNLGIGVVNVVNTFNPDLVIIGNTLSLGGDIVLEEVKNIVNERSFISSYYDIKIRLSKLGMYSCAIGAVSLVISKLFASPQI</sequence>
<dbReference type="CDD" id="cd24076">
    <property type="entry name" value="ASKHA_ATPase_ROK_BsXylR-like"/>
    <property type="match status" value="1"/>
</dbReference>
<dbReference type="Pfam" id="PF00480">
    <property type="entry name" value="ROK"/>
    <property type="match status" value="1"/>
</dbReference>
<keyword evidence="3" id="KW-0119">Carbohydrate metabolism</keyword>
<keyword evidence="5" id="KW-1185">Reference proteome</keyword>
<dbReference type="AlphaFoldDB" id="A0A5D8QCY4"/>
<dbReference type="InterPro" id="IPR036390">
    <property type="entry name" value="WH_DNA-bd_sf"/>
</dbReference>
<evidence type="ECO:0000256" key="1">
    <source>
        <dbReference type="ARBA" id="ARBA00002486"/>
    </source>
</evidence>
<protein>
    <submittedName>
        <fullName evidence="4">ROK family protein</fullName>
    </submittedName>
</protein>
<comment type="similarity">
    <text evidence="2">Belongs to the ROK (NagC/XylR) family.</text>
</comment>
<evidence type="ECO:0000256" key="3">
    <source>
        <dbReference type="ARBA" id="ARBA00022629"/>
    </source>
</evidence>
<dbReference type="Gene3D" id="3.30.420.40">
    <property type="match status" value="2"/>
</dbReference>
<dbReference type="SUPFAM" id="SSF46785">
    <property type="entry name" value="Winged helix' DNA-binding domain"/>
    <property type="match status" value="1"/>
</dbReference>
<comment type="caution">
    <text evidence="4">The sequence shown here is derived from an EMBL/GenBank/DDBJ whole genome shotgun (WGS) entry which is preliminary data.</text>
</comment>